<gene>
    <name evidence="2" type="ORF">C8046_11985</name>
</gene>
<feature type="domain" description="DUF3806" evidence="1">
    <location>
        <begin position="71"/>
        <end position="143"/>
    </location>
</feature>
<keyword evidence="3" id="KW-1185">Reference proteome</keyword>
<proteinExistence type="predicted"/>
<dbReference type="Proteomes" id="UP000245166">
    <property type="component" value="Unassembled WGS sequence"/>
</dbReference>
<evidence type="ECO:0000313" key="3">
    <source>
        <dbReference type="Proteomes" id="UP000245166"/>
    </source>
</evidence>
<dbReference type="OrthoDB" id="8781168at2"/>
<dbReference type="Gene3D" id="1.20.120.1090">
    <property type="match status" value="1"/>
</dbReference>
<dbReference type="AlphaFoldDB" id="A0A2U1ZWB1"/>
<evidence type="ECO:0000313" key="2">
    <source>
        <dbReference type="EMBL" id="PWD51268.1"/>
    </source>
</evidence>
<sequence>MWGRKKQDTVTSTQVDPATPALVVEPLDADWTENLTRMREWVASCVAGNDPPLDLAHVPTALSVIDALLADGIRADETWKLQALGAVLGDAMARDLGVPWRLVTDQWGATLGLHLGGEIVAYPLTMIAKRVEAGEPVDVRTLFVTATDHVRGLLAQS</sequence>
<dbReference type="InterPro" id="IPR024266">
    <property type="entry name" value="DUF3806"/>
</dbReference>
<dbReference type="EMBL" id="PYHR01000002">
    <property type="protein sequence ID" value="PWD51268.1"/>
    <property type="molecule type" value="Genomic_DNA"/>
</dbReference>
<name>A0A2U1ZWB1_9MICO</name>
<reference evidence="2 3" key="1">
    <citation type="submission" date="2018-03" db="EMBL/GenBank/DDBJ databases">
        <title>Genome assembly of novel Miniimonas species PCH200.</title>
        <authorList>
            <person name="Thakur V."/>
            <person name="Kumar V."/>
            <person name="Singh D."/>
        </authorList>
    </citation>
    <scope>NUCLEOTIDE SEQUENCE [LARGE SCALE GENOMIC DNA]</scope>
    <source>
        <strain evidence="2 3">PCH200</strain>
    </source>
</reference>
<dbReference type="RefSeq" id="WP_109229649.1">
    <property type="nucleotide sequence ID" value="NZ_PYHR01000002.1"/>
</dbReference>
<comment type="caution">
    <text evidence="2">The sequence shown here is derived from an EMBL/GenBank/DDBJ whole genome shotgun (WGS) entry which is preliminary data.</text>
</comment>
<organism evidence="2 3">
    <name type="scientific">Serinibacter arcticus</name>
    <dbReference type="NCBI Taxonomy" id="1655435"/>
    <lineage>
        <taxon>Bacteria</taxon>
        <taxon>Bacillati</taxon>
        <taxon>Actinomycetota</taxon>
        <taxon>Actinomycetes</taxon>
        <taxon>Micrococcales</taxon>
        <taxon>Beutenbergiaceae</taxon>
        <taxon>Serinibacter</taxon>
    </lineage>
</organism>
<dbReference type="Pfam" id="PF12713">
    <property type="entry name" value="DUF3806"/>
    <property type="match status" value="1"/>
</dbReference>
<accession>A0A2U1ZWB1</accession>
<protein>
    <recommendedName>
        <fullName evidence="1">DUF3806 domain-containing protein</fullName>
    </recommendedName>
</protein>
<evidence type="ECO:0000259" key="1">
    <source>
        <dbReference type="Pfam" id="PF12713"/>
    </source>
</evidence>